<dbReference type="PIRSF" id="PIRSF020217">
    <property type="entry name" value="UCP020217"/>
    <property type="match status" value="1"/>
</dbReference>
<accession>A0A101FHK7</accession>
<dbReference type="InterPro" id="IPR052930">
    <property type="entry name" value="TA_antitoxin_MntA"/>
</dbReference>
<evidence type="ECO:0000259" key="1">
    <source>
        <dbReference type="Pfam" id="PF18765"/>
    </source>
</evidence>
<dbReference type="EMBL" id="LGFO01000006">
    <property type="protein sequence ID" value="KUK37188.1"/>
    <property type="molecule type" value="Genomic_DNA"/>
</dbReference>
<keyword evidence="2" id="KW-0808">Transferase</keyword>
<dbReference type="InterPro" id="IPR024700">
    <property type="entry name" value="UCP020217"/>
</dbReference>
<gene>
    <name evidence="2" type="ORF">XD66_0121</name>
</gene>
<dbReference type="Gene3D" id="3.30.460.10">
    <property type="entry name" value="Beta Polymerase, domain 2"/>
    <property type="match status" value="1"/>
</dbReference>
<dbReference type="Pfam" id="PF18765">
    <property type="entry name" value="Polbeta"/>
    <property type="match status" value="1"/>
</dbReference>
<dbReference type="InterPro" id="IPR043519">
    <property type="entry name" value="NT_sf"/>
</dbReference>
<organism evidence="2 3">
    <name type="scientific">Thermacetogenium phaeum</name>
    <dbReference type="NCBI Taxonomy" id="85874"/>
    <lineage>
        <taxon>Bacteria</taxon>
        <taxon>Bacillati</taxon>
        <taxon>Bacillota</taxon>
        <taxon>Clostridia</taxon>
        <taxon>Thermoanaerobacterales</taxon>
        <taxon>Thermoanaerobacteraceae</taxon>
        <taxon>Thermacetogenium</taxon>
    </lineage>
</organism>
<protein>
    <submittedName>
        <fullName evidence="2">Nucleotidyl transferase domain-containing protein</fullName>
    </submittedName>
</protein>
<name>A0A101FHK7_9THEO</name>
<dbReference type="InterPro" id="IPR041633">
    <property type="entry name" value="Polbeta"/>
</dbReference>
<sequence length="130" mass="15120">MYGGYNETPQFEEYLAGHKRRAWMEEKFLAARKREAWKKAKRLAKELPLLFPLRRIYLFGSLTNGQFSTFSDIDIALEGLDEKDHLRALTAAENIARPFRVDVILLEEAPLSLKRKIYSQGVIIYEQGKD</sequence>
<dbReference type="Proteomes" id="UP000053326">
    <property type="component" value="Unassembled WGS sequence"/>
</dbReference>
<dbReference type="PANTHER" id="PTHR43852">
    <property type="entry name" value="NUCLEOTIDYLTRANSFERASE"/>
    <property type="match status" value="1"/>
</dbReference>
<evidence type="ECO:0000313" key="2">
    <source>
        <dbReference type="EMBL" id="KUK37188.1"/>
    </source>
</evidence>
<dbReference type="GO" id="GO:0016740">
    <property type="term" value="F:transferase activity"/>
    <property type="evidence" value="ECO:0007669"/>
    <property type="project" value="UniProtKB-KW"/>
</dbReference>
<evidence type="ECO:0000313" key="3">
    <source>
        <dbReference type="Proteomes" id="UP000053326"/>
    </source>
</evidence>
<dbReference type="AlphaFoldDB" id="A0A101FHK7"/>
<dbReference type="PANTHER" id="PTHR43852:SF2">
    <property type="entry name" value="PROTEIN ADENYLYLTRANSFERASE MNTA"/>
    <property type="match status" value="1"/>
</dbReference>
<dbReference type="PATRIC" id="fig|85874.4.peg.958"/>
<feature type="domain" description="Polymerase beta nucleotidyltransferase" evidence="1">
    <location>
        <begin position="53"/>
        <end position="128"/>
    </location>
</feature>
<reference evidence="3" key="1">
    <citation type="journal article" date="2015" name="MBio">
        <title>Genome-Resolved Metagenomic Analysis Reveals Roles for Candidate Phyla and Other Microbial Community Members in Biogeochemical Transformations in Oil Reservoirs.</title>
        <authorList>
            <person name="Hu P."/>
            <person name="Tom L."/>
            <person name="Singh A."/>
            <person name="Thomas B.C."/>
            <person name="Baker B.J."/>
            <person name="Piceno Y.M."/>
            <person name="Andersen G.L."/>
            <person name="Banfield J.F."/>
        </authorList>
    </citation>
    <scope>NUCLEOTIDE SEQUENCE [LARGE SCALE GENOMIC DNA]</scope>
</reference>
<dbReference type="CDD" id="cd05403">
    <property type="entry name" value="NT_KNTase_like"/>
    <property type="match status" value="1"/>
</dbReference>
<dbReference type="SUPFAM" id="SSF81301">
    <property type="entry name" value="Nucleotidyltransferase"/>
    <property type="match status" value="1"/>
</dbReference>
<comment type="caution">
    <text evidence="2">The sequence shown here is derived from an EMBL/GenBank/DDBJ whole genome shotgun (WGS) entry which is preliminary data.</text>
</comment>
<proteinExistence type="predicted"/>